<dbReference type="PANTHER" id="PTHR38886:SF1">
    <property type="entry name" value="NACHT-NTPASE AND P-LOOP NTPASES N-TERMINAL DOMAIN-CONTAINING PROTEIN"/>
    <property type="match status" value="1"/>
</dbReference>
<proteinExistence type="predicted"/>
<evidence type="ECO:0008006" key="3">
    <source>
        <dbReference type="Google" id="ProtNLM"/>
    </source>
</evidence>
<sequence>MSIGFSAGDLIGAANVTYHLIKALREYNDAGEDYRLAIEELGCMQQALIRVSCLVKDETFSDSAAQSARYIVLQSMDLIENYLERTKKYERSLGSEKAGRRLRWRKVGWTLFKAEEMRDLRNTLHGRLTSLNVLLAAERIFIKIVRTVQ</sequence>
<dbReference type="EMBL" id="KZ678128">
    <property type="protein sequence ID" value="PSN75114.1"/>
    <property type="molecule type" value="Genomic_DNA"/>
</dbReference>
<organism evidence="1 2">
    <name type="scientific">Corynespora cassiicola Philippines</name>
    <dbReference type="NCBI Taxonomy" id="1448308"/>
    <lineage>
        <taxon>Eukaryota</taxon>
        <taxon>Fungi</taxon>
        <taxon>Dikarya</taxon>
        <taxon>Ascomycota</taxon>
        <taxon>Pezizomycotina</taxon>
        <taxon>Dothideomycetes</taxon>
        <taxon>Pleosporomycetidae</taxon>
        <taxon>Pleosporales</taxon>
        <taxon>Corynesporascaceae</taxon>
        <taxon>Corynespora</taxon>
    </lineage>
</organism>
<evidence type="ECO:0000313" key="1">
    <source>
        <dbReference type="EMBL" id="PSN75114.1"/>
    </source>
</evidence>
<dbReference type="AlphaFoldDB" id="A0A2T2PBV7"/>
<gene>
    <name evidence="1" type="ORF">BS50DRAFT_33042</name>
</gene>
<reference evidence="1 2" key="1">
    <citation type="journal article" date="2018" name="Front. Microbiol.">
        <title>Genome-Wide Analysis of Corynespora cassiicola Leaf Fall Disease Putative Effectors.</title>
        <authorList>
            <person name="Lopez D."/>
            <person name="Ribeiro S."/>
            <person name="Label P."/>
            <person name="Fumanal B."/>
            <person name="Venisse J.S."/>
            <person name="Kohler A."/>
            <person name="de Oliveira R.R."/>
            <person name="Labutti K."/>
            <person name="Lipzen A."/>
            <person name="Lail K."/>
            <person name="Bauer D."/>
            <person name="Ohm R.A."/>
            <person name="Barry K.W."/>
            <person name="Spatafora J."/>
            <person name="Grigoriev I.V."/>
            <person name="Martin F.M."/>
            <person name="Pujade-Renaud V."/>
        </authorList>
    </citation>
    <scope>NUCLEOTIDE SEQUENCE [LARGE SCALE GENOMIC DNA]</scope>
    <source>
        <strain evidence="1 2">Philippines</strain>
    </source>
</reference>
<accession>A0A2T2PBV7</accession>
<dbReference type="Proteomes" id="UP000240883">
    <property type="component" value="Unassembled WGS sequence"/>
</dbReference>
<keyword evidence="2" id="KW-1185">Reference proteome</keyword>
<dbReference type="OrthoDB" id="3045089at2759"/>
<protein>
    <recommendedName>
        <fullName evidence="3">Fungal N-terminal domain-containing protein</fullName>
    </recommendedName>
</protein>
<dbReference type="PANTHER" id="PTHR38886">
    <property type="entry name" value="SESA DOMAIN-CONTAINING PROTEIN"/>
    <property type="match status" value="1"/>
</dbReference>
<name>A0A2T2PBV7_CORCC</name>
<evidence type="ECO:0000313" key="2">
    <source>
        <dbReference type="Proteomes" id="UP000240883"/>
    </source>
</evidence>